<feature type="region of interest" description="Disordered" evidence="1">
    <location>
        <begin position="1"/>
        <end position="106"/>
    </location>
</feature>
<evidence type="ECO:0000256" key="1">
    <source>
        <dbReference type="SAM" id="MobiDB-lite"/>
    </source>
</evidence>
<feature type="compositionally biased region" description="Polar residues" evidence="1">
    <location>
        <begin position="80"/>
        <end position="106"/>
    </location>
</feature>
<dbReference type="AlphaFoldDB" id="X0YUJ8"/>
<dbReference type="EMBL" id="BARS01042208">
    <property type="protein sequence ID" value="GAG40311.1"/>
    <property type="molecule type" value="Genomic_DNA"/>
</dbReference>
<name>X0YUJ8_9ZZZZ</name>
<feature type="compositionally biased region" description="Low complexity" evidence="1">
    <location>
        <begin position="32"/>
        <end position="55"/>
    </location>
</feature>
<protein>
    <submittedName>
        <fullName evidence="2">Uncharacterized protein</fullName>
    </submittedName>
</protein>
<reference evidence="2" key="1">
    <citation type="journal article" date="2014" name="Front. Microbiol.">
        <title>High frequency of phylogenetically diverse reductive dehalogenase-homologous genes in deep subseafloor sedimentary metagenomes.</title>
        <authorList>
            <person name="Kawai M."/>
            <person name="Futagami T."/>
            <person name="Toyoda A."/>
            <person name="Takaki Y."/>
            <person name="Nishi S."/>
            <person name="Hori S."/>
            <person name="Arai W."/>
            <person name="Tsubouchi T."/>
            <person name="Morono Y."/>
            <person name="Uchiyama I."/>
            <person name="Ito T."/>
            <person name="Fujiyama A."/>
            <person name="Inagaki F."/>
            <person name="Takami H."/>
        </authorList>
    </citation>
    <scope>NUCLEOTIDE SEQUENCE</scope>
    <source>
        <strain evidence="2">Expedition CK06-06</strain>
    </source>
</reference>
<sequence length="106" mass="11722">SPPQILSVGQSTPQAPIHQPEIESQQIVPTLQEPVPQPEQAQTQEQITEQQIKEPAIGPELGTSTQETIQPKSEQEKITTSETIEPQSMNQEPKSDTQSKIQENSQ</sequence>
<accession>X0YUJ8</accession>
<organism evidence="2">
    <name type="scientific">marine sediment metagenome</name>
    <dbReference type="NCBI Taxonomy" id="412755"/>
    <lineage>
        <taxon>unclassified sequences</taxon>
        <taxon>metagenomes</taxon>
        <taxon>ecological metagenomes</taxon>
    </lineage>
</organism>
<feature type="compositionally biased region" description="Polar residues" evidence="1">
    <location>
        <begin position="62"/>
        <end position="72"/>
    </location>
</feature>
<feature type="non-terminal residue" evidence="2">
    <location>
        <position position="1"/>
    </location>
</feature>
<proteinExistence type="predicted"/>
<evidence type="ECO:0000313" key="2">
    <source>
        <dbReference type="EMBL" id="GAG40311.1"/>
    </source>
</evidence>
<gene>
    <name evidence="2" type="ORF">S01H1_64061</name>
</gene>
<comment type="caution">
    <text evidence="2">The sequence shown here is derived from an EMBL/GenBank/DDBJ whole genome shotgun (WGS) entry which is preliminary data.</text>
</comment>